<dbReference type="Pfam" id="PF13560">
    <property type="entry name" value="HTH_31"/>
    <property type="match status" value="1"/>
</dbReference>
<feature type="domain" description="HTH cro/C1-type" evidence="1">
    <location>
        <begin position="19"/>
        <end position="73"/>
    </location>
</feature>
<dbReference type="RefSeq" id="WP_114058025.1">
    <property type="nucleotide sequence ID" value="NZ_CP030862.1"/>
</dbReference>
<proteinExistence type="predicted"/>
<evidence type="ECO:0000259" key="1">
    <source>
        <dbReference type="PROSITE" id="PS50943"/>
    </source>
</evidence>
<evidence type="ECO:0000313" key="3">
    <source>
        <dbReference type="Proteomes" id="UP000252004"/>
    </source>
</evidence>
<sequence>MPEQHDTVPEIQTFGRRARAARDRAGLTRAVAGGLVGRSAEWVKAIETGAIGMPRLPMLIRMATVYECDIADLTGDERITAATYTKAVHASLPAVKRALTTYQLTAGEDEPEAAEVLAARVRRAWKLWHGDGDHRSRVAALLPDLLADAQRSVRALEGAERRRVLALQAQVYHLAQLYLAFQPEPELITMAGDRSMSAAQDADSPRAIAGAAWYVNHIYRDADTAAEARVELAEQAAALQRRDDPEGLARWGLLQLAAALSYAKTGRAELAWRYWDRAKDAARQLGEAYVHPWLIFGHGIVDAYALDIHLGLVQPGKAVEAAAALDLGAVPSATRRARHLVEAARAYGMQQEGVAAVALLGKAYRTSPETVRFSTHARMVLPEFAKAGPPTVREDARELTLALGLTA</sequence>
<dbReference type="AlphaFoldDB" id="A0A344U7I2"/>
<evidence type="ECO:0000313" key="2">
    <source>
        <dbReference type="EMBL" id="AXE26853.1"/>
    </source>
</evidence>
<dbReference type="PROSITE" id="PS50943">
    <property type="entry name" value="HTH_CROC1"/>
    <property type="match status" value="1"/>
</dbReference>
<name>A0A344U7I2_9ACTN</name>
<keyword evidence="3" id="KW-1185">Reference proteome</keyword>
<dbReference type="Gene3D" id="1.10.260.40">
    <property type="entry name" value="lambda repressor-like DNA-binding domains"/>
    <property type="match status" value="1"/>
</dbReference>
<organism evidence="2 3">
    <name type="scientific">Streptomyces globosus</name>
    <dbReference type="NCBI Taxonomy" id="68209"/>
    <lineage>
        <taxon>Bacteria</taxon>
        <taxon>Bacillati</taxon>
        <taxon>Actinomycetota</taxon>
        <taxon>Actinomycetes</taxon>
        <taxon>Kitasatosporales</taxon>
        <taxon>Streptomycetaceae</taxon>
        <taxon>Streptomyces</taxon>
    </lineage>
</organism>
<dbReference type="GO" id="GO:0003677">
    <property type="term" value="F:DNA binding"/>
    <property type="evidence" value="ECO:0007669"/>
    <property type="project" value="UniProtKB-KW"/>
</dbReference>
<reference evidence="2 3" key="1">
    <citation type="submission" date="2018-01" db="EMBL/GenBank/DDBJ databases">
        <title>Draft genome Sequence of streptomyces globosus LZH-48.</title>
        <authorList>
            <person name="Ran K."/>
            <person name="Li Z."/>
            <person name="Wei S."/>
            <person name="Dong R."/>
        </authorList>
    </citation>
    <scope>NUCLEOTIDE SEQUENCE [LARGE SCALE GENOMIC DNA]</scope>
    <source>
        <strain evidence="2 3">LZH-48</strain>
    </source>
</reference>
<dbReference type="SUPFAM" id="SSF47413">
    <property type="entry name" value="lambda repressor-like DNA-binding domains"/>
    <property type="match status" value="1"/>
</dbReference>
<accession>A0A344U7I2</accession>
<dbReference type="InterPro" id="IPR001387">
    <property type="entry name" value="Cro/C1-type_HTH"/>
</dbReference>
<dbReference type="InterPro" id="IPR010982">
    <property type="entry name" value="Lambda_DNA-bd_dom_sf"/>
</dbReference>
<protein>
    <submittedName>
        <fullName evidence="2">DNA-binding protein</fullName>
    </submittedName>
</protein>
<gene>
    <name evidence="2" type="ORF">C0216_28545</name>
</gene>
<dbReference type="SMART" id="SM00530">
    <property type="entry name" value="HTH_XRE"/>
    <property type="match status" value="1"/>
</dbReference>
<dbReference type="OrthoDB" id="3504495at2"/>
<dbReference type="Proteomes" id="UP000252004">
    <property type="component" value="Chromosome"/>
</dbReference>
<dbReference type="KEGG" id="sgz:C0216_28545"/>
<keyword evidence="2" id="KW-0238">DNA-binding</keyword>
<dbReference type="EMBL" id="CP030862">
    <property type="protein sequence ID" value="AXE26853.1"/>
    <property type="molecule type" value="Genomic_DNA"/>
</dbReference>